<feature type="domain" description="VOC" evidence="6">
    <location>
        <begin position="1"/>
        <end position="106"/>
    </location>
</feature>
<feature type="domain" description="VOC" evidence="6">
    <location>
        <begin position="161"/>
        <end position="306"/>
    </location>
</feature>
<evidence type="ECO:0000256" key="4">
    <source>
        <dbReference type="ARBA" id="ARBA00022737"/>
    </source>
</evidence>
<dbReference type="GO" id="GO:0046872">
    <property type="term" value="F:metal ion binding"/>
    <property type="evidence" value="ECO:0007669"/>
    <property type="project" value="UniProtKB-KW"/>
</dbReference>
<dbReference type="GO" id="GO:0009072">
    <property type="term" value="P:aromatic amino acid metabolic process"/>
    <property type="evidence" value="ECO:0007669"/>
    <property type="project" value="InterPro"/>
</dbReference>
<evidence type="ECO:0000313" key="8">
    <source>
        <dbReference type="Proteomes" id="UP000018936"/>
    </source>
</evidence>
<proteinExistence type="inferred from homology"/>
<keyword evidence="7" id="KW-0223">Dioxygenase</keyword>
<comment type="cofactor">
    <cofactor evidence="1">
        <name>Fe cation</name>
        <dbReference type="ChEBI" id="CHEBI:24875"/>
    </cofactor>
</comment>
<feature type="non-terminal residue" evidence="7">
    <location>
        <position position="1"/>
    </location>
</feature>
<dbReference type="PROSITE" id="PS51819">
    <property type="entry name" value="VOC"/>
    <property type="match status" value="3"/>
</dbReference>
<dbReference type="PANTHER" id="PTHR11959">
    <property type="entry name" value="4-HYDROXYPHENYLPYRUVATE DIOXYGENASE"/>
    <property type="match status" value="1"/>
</dbReference>
<feature type="domain" description="VOC" evidence="6">
    <location>
        <begin position="334"/>
        <end position="457"/>
    </location>
</feature>
<keyword evidence="7" id="KW-0560">Oxidoreductase</keyword>
<dbReference type="OrthoDB" id="414569at2759"/>
<dbReference type="Gene3D" id="3.10.180.10">
    <property type="entry name" value="2,3-Dihydroxybiphenyl 1,2-Dioxygenase, domain 1"/>
    <property type="match status" value="3"/>
</dbReference>
<evidence type="ECO:0000256" key="2">
    <source>
        <dbReference type="ARBA" id="ARBA00005877"/>
    </source>
</evidence>
<dbReference type="PANTHER" id="PTHR11959:SF10">
    <property type="entry name" value="4-HYDROXYPHENYLPYRUVATE DIOXYGENASE-LIKE PROTEIN"/>
    <property type="match status" value="1"/>
</dbReference>
<organism evidence="7 8">
    <name type="scientific">Ophiophagus hannah</name>
    <name type="common">King cobra</name>
    <name type="synonym">Naja hannah</name>
    <dbReference type="NCBI Taxonomy" id="8665"/>
    <lineage>
        <taxon>Eukaryota</taxon>
        <taxon>Metazoa</taxon>
        <taxon>Chordata</taxon>
        <taxon>Craniata</taxon>
        <taxon>Vertebrata</taxon>
        <taxon>Euteleostomi</taxon>
        <taxon>Lepidosauria</taxon>
        <taxon>Squamata</taxon>
        <taxon>Bifurcata</taxon>
        <taxon>Unidentata</taxon>
        <taxon>Episquamata</taxon>
        <taxon>Toxicofera</taxon>
        <taxon>Serpentes</taxon>
        <taxon>Colubroidea</taxon>
        <taxon>Elapidae</taxon>
        <taxon>Elapinae</taxon>
        <taxon>Ophiophagus</taxon>
    </lineage>
</organism>
<dbReference type="AlphaFoldDB" id="V8NYH4"/>
<dbReference type="CDD" id="cd08342">
    <property type="entry name" value="HPPD_N_like"/>
    <property type="match status" value="1"/>
</dbReference>
<keyword evidence="4" id="KW-0677">Repeat</keyword>
<keyword evidence="8" id="KW-1185">Reference proteome</keyword>
<accession>V8NYH4</accession>
<keyword evidence="3" id="KW-0479">Metal-binding</keyword>
<dbReference type="InterPro" id="IPR005956">
    <property type="entry name" value="4OHPhenylPyrv_dOase"/>
</dbReference>
<evidence type="ECO:0000256" key="5">
    <source>
        <dbReference type="ARBA" id="ARBA00023004"/>
    </source>
</evidence>
<dbReference type="InterPro" id="IPR029068">
    <property type="entry name" value="Glyas_Bleomycin-R_OHBP_Dase"/>
</dbReference>
<dbReference type="GO" id="GO:0003868">
    <property type="term" value="F:4-hydroxyphenylpyruvate dioxygenase activity"/>
    <property type="evidence" value="ECO:0007669"/>
    <property type="project" value="InterPro"/>
</dbReference>
<name>V8NYH4_OPHHA</name>
<keyword evidence="5" id="KW-0408">Iron</keyword>
<reference evidence="7 8" key="1">
    <citation type="journal article" date="2013" name="Proc. Natl. Acad. Sci. U.S.A.">
        <title>The king cobra genome reveals dynamic gene evolution and adaptation in the snake venom system.</title>
        <authorList>
            <person name="Vonk F.J."/>
            <person name="Casewell N.R."/>
            <person name="Henkel C.V."/>
            <person name="Heimberg A.M."/>
            <person name="Jansen H.J."/>
            <person name="McCleary R.J."/>
            <person name="Kerkkamp H.M."/>
            <person name="Vos R.A."/>
            <person name="Guerreiro I."/>
            <person name="Calvete J.J."/>
            <person name="Wuster W."/>
            <person name="Woods A.E."/>
            <person name="Logan J.M."/>
            <person name="Harrison R.A."/>
            <person name="Castoe T.A."/>
            <person name="de Koning A.P."/>
            <person name="Pollock D.D."/>
            <person name="Yandell M."/>
            <person name="Calderon D."/>
            <person name="Renjifo C."/>
            <person name="Currier R.B."/>
            <person name="Salgado D."/>
            <person name="Pla D."/>
            <person name="Sanz L."/>
            <person name="Hyder A.S."/>
            <person name="Ribeiro J.M."/>
            <person name="Arntzen J.W."/>
            <person name="van den Thillart G.E."/>
            <person name="Boetzer M."/>
            <person name="Pirovano W."/>
            <person name="Dirks R.P."/>
            <person name="Spaink H.P."/>
            <person name="Duboule D."/>
            <person name="McGlinn E."/>
            <person name="Kini R.M."/>
            <person name="Richardson M.K."/>
        </authorList>
    </citation>
    <scope>NUCLEOTIDE SEQUENCE</scope>
    <source>
        <tissue evidence="7">Blood</tissue>
    </source>
</reference>
<evidence type="ECO:0000256" key="3">
    <source>
        <dbReference type="ARBA" id="ARBA00022723"/>
    </source>
</evidence>
<comment type="caution">
    <text evidence="7">The sequence shown here is derived from an EMBL/GenBank/DDBJ whole genome shotgun (WGS) entry which is preliminary data.</text>
</comment>
<protein>
    <submittedName>
        <fullName evidence="7">4-hydroxyphenylpyruvate dioxygenase-like protein</fullName>
    </submittedName>
</protein>
<dbReference type="EMBL" id="AZIM01001327">
    <property type="protein sequence ID" value="ETE67314.1"/>
    <property type="molecule type" value="Genomic_DNA"/>
</dbReference>
<evidence type="ECO:0000313" key="7">
    <source>
        <dbReference type="EMBL" id="ETE67314.1"/>
    </source>
</evidence>
<evidence type="ECO:0000256" key="1">
    <source>
        <dbReference type="ARBA" id="ARBA00001962"/>
    </source>
</evidence>
<dbReference type="SUPFAM" id="SSF54593">
    <property type="entry name" value="Glyoxalase/Bleomycin resistance protein/Dihydroxybiphenyl dioxygenase"/>
    <property type="match status" value="2"/>
</dbReference>
<sequence length="457" mass="51737">MQCSVDRLSPFEPDCKFVLAESLPRQRMGQVDTFLQQHERAGIQHVALYTTDIVSAAAAMAKSGVGFFKPPISYYYEKSKEKEIQQVGQDLQLLKDYGILLDATVDDKGRDTSPSLLEEQYLMQIFTKPLFTEETFFTELTECRGAVGFATNFIMSAVLKQLCYIGFHVLQGQQLASHLVQRFGFELFAVREAERKTQQAFRRGDAIFVVNEERELTEKNFSPSDLPSDCCKHKGILYDVNLQYRVSTASNICFEVVDVPGISQNLQEKGCKILIPPTTEADENGFVTYSVVRSIVGNVSHTLLDRSQYSGPFLPGFCEVEVAPKKLQEKETVYFDHITYACPQGSSQAVLDWYKNCFGFQRFFIHHQDDAAEGFQIQGEDMGLRLTAMQCSVDHLSPFKPDCKFVLAESLPRQRMGQVDTFLQQHEGAGIQHVALYTTDIDYMDQQQRPTLLESEA</sequence>
<evidence type="ECO:0000259" key="6">
    <source>
        <dbReference type="PROSITE" id="PS51819"/>
    </source>
</evidence>
<dbReference type="InterPro" id="IPR037523">
    <property type="entry name" value="VOC_core"/>
</dbReference>
<gene>
    <name evidence="7" type="primary">HPDL</name>
    <name evidence="7" type="ORF">L345_06894</name>
</gene>
<comment type="similarity">
    <text evidence="2">Belongs to the 4HPPD family.</text>
</comment>
<dbReference type="InterPro" id="IPR041736">
    <property type="entry name" value="4OHPhenylPyrv_dOase_N"/>
</dbReference>
<dbReference type="Proteomes" id="UP000018936">
    <property type="component" value="Unassembled WGS sequence"/>
</dbReference>
<keyword evidence="7" id="KW-0670">Pyruvate</keyword>